<keyword evidence="2" id="KW-0472">Membrane</keyword>
<dbReference type="AlphaFoldDB" id="A0A517VRW9"/>
<reference evidence="3 4" key="1">
    <citation type="submission" date="2019-03" db="EMBL/GenBank/DDBJ databases">
        <title>Deep-cultivation of Planctomycetes and their phenomic and genomic characterization uncovers novel biology.</title>
        <authorList>
            <person name="Wiegand S."/>
            <person name="Jogler M."/>
            <person name="Boedeker C."/>
            <person name="Pinto D."/>
            <person name="Vollmers J."/>
            <person name="Rivas-Marin E."/>
            <person name="Kohn T."/>
            <person name="Peeters S.H."/>
            <person name="Heuer A."/>
            <person name="Rast P."/>
            <person name="Oberbeckmann S."/>
            <person name="Bunk B."/>
            <person name="Jeske O."/>
            <person name="Meyerdierks A."/>
            <person name="Storesund J.E."/>
            <person name="Kallscheuer N."/>
            <person name="Luecker S."/>
            <person name="Lage O.M."/>
            <person name="Pohl T."/>
            <person name="Merkel B.J."/>
            <person name="Hornburger P."/>
            <person name="Mueller R.-W."/>
            <person name="Bruemmer F."/>
            <person name="Labrenz M."/>
            <person name="Spormann A.M."/>
            <person name="Op den Camp H."/>
            <person name="Overmann J."/>
            <person name="Amann R."/>
            <person name="Jetten M.S.M."/>
            <person name="Mascher T."/>
            <person name="Medema M.H."/>
            <person name="Devos D.P."/>
            <person name="Kaster A.-K."/>
            <person name="Ovreas L."/>
            <person name="Rohde M."/>
            <person name="Galperin M.Y."/>
            <person name="Jogler C."/>
        </authorList>
    </citation>
    <scope>NUCLEOTIDE SEQUENCE [LARGE SCALE GENOMIC DNA]</scope>
    <source>
        <strain evidence="3 4">V144</strain>
    </source>
</reference>
<evidence type="ECO:0000256" key="2">
    <source>
        <dbReference type="SAM" id="Phobius"/>
    </source>
</evidence>
<keyword evidence="2" id="KW-1133">Transmembrane helix</keyword>
<evidence type="ECO:0000256" key="1">
    <source>
        <dbReference type="SAM" id="MobiDB-lite"/>
    </source>
</evidence>
<protein>
    <submittedName>
        <fullName evidence="3">Uncharacterized protein</fullName>
    </submittedName>
</protein>
<feature type="compositionally biased region" description="Basic and acidic residues" evidence="1">
    <location>
        <begin position="114"/>
        <end position="123"/>
    </location>
</feature>
<gene>
    <name evidence="3" type="ORF">V144x_11270</name>
</gene>
<evidence type="ECO:0000313" key="4">
    <source>
        <dbReference type="Proteomes" id="UP000318704"/>
    </source>
</evidence>
<dbReference type="Proteomes" id="UP000318704">
    <property type="component" value="Chromosome"/>
</dbReference>
<feature type="compositionally biased region" description="Basic and acidic residues" evidence="1">
    <location>
        <begin position="135"/>
        <end position="146"/>
    </location>
</feature>
<dbReference type="RefSeq" id="WP_144982521.1">
    <property type="nucleotide sequence ID" value="NZ_CP037920.1"/>
</dbReference>
<dbReference type="EMBL" id="CP037920">
    <property type="protein sequence ID" value="QDT95680.1"/>
    <property type="molecule type" value="Genomic_DNA"/>
</dbReference>
<name>A0A517VRW9_9PLAN</name>
<feature type="region of interest" description="Disordered" evidence="1">
    <location>
        <begin position="85"/>
        <end position="146"/>
    </location>
</feature>
<proteinExistence type="predicted"/>
<evidence type="ECO:0000313" key="3">
    <source>
        <dbReference type="EMBL" id="QDT95680.1"/>
    </source>
</evidence>
<organism evidence="3 4">
    <name type="scientific">Gimesia aquarii</name>
    <dbReference type="NCBI Taxonomy" id="2527964"/>
    <lineage>
        <taxon>Bacteria</taxon>
        <taxon>Pseudomonadati</taxon>
        <taxon>Planctomycetota</taxon>
        <taxon>Planctomycetia</taxon>
        <taxon>Planctomycetales</taxon>
        <taxon>Planctomycetaceae</taxon>
        <taxon>Gimesia</taxon>
    </lineage>
</organism>
<accession>A0A517VRW9</accession>
<feature type="transmembrane region" description="Helical" evidence="2">
    <location>
        <begin position="45"/>
        <end position="63"/>
    </location>
</feature>
<sequence>MAAGRSPHDSGDQASAWLATVFTLVGGLLACAFVVVTSGEPPGKPMMIALGVITVLLLTLWLLREKPPETQQQSLRLWYWWKKQDSDQVEYQPRPRKRSSFVDYGKQKPPTLDSIRETIDEQRTWVPSVRNLKQTSEESNKKDSSE</sequence>
<keyword evidence="2" id="KW-0812">Transmembrane</keyword>
<dbReference type="KEGG" id="gaw:V144x_11270"/>
<feature type="transmembrane region" description="Helical" evidence="2">
    <location>
        <begin position="16"/>
        <end position="39"/>
    </location>
</feature>
<dbReference type="PROSITE" id="PS51257">
    <property type="entry name" value="PROKAR_LIPOPROTEIN"/>
    <property type="match status" value="1"/>
</dbReference>